<dbReference type="GO" id="GO:0031640">
    <property type="term" value="P:killing of cells of another organism"/>
    <property type="evidence" value="ECO:0007669"/>
    <property type="project" value="UniProtKB-KW"/>
</dbReference>
<dbReference type="InterPro" id="IPR010130">
    <property type="entry name" value="T1SS_OMP_TolC"/>
</dbReference>
<protein>
    <recommendedName>
        <fullName evidence="7">Protein CyaE</fullName>
    </recommendedName>
</protein>
<dbReference type="EMBL" id="CP051775">
    <property type="protein sequence ID" value="QJE72907.1"/>
    <property type="molecule type" value="Genomic_DNA"/>
</dbReference>
<evidence type="ECO:0000313" key="10">
    <source>
        <dbReference type="Proteomes" id="UP000501891"/>
    </source>
</evidence>
<dbReference type="SUPFAM" id="SSF56954">
    <property type="entry name" value="Outer membrane efflux proteins (OEP)"/>
    <property type="match status" value="1"/>
</dbReference>
<keyword evidence="7" id="KW-0354">Hemolysis</keyword>
<name>A0A858R681_9PROT</name>
<comment type="function">
    <text evidence="7">CyaE is necessary for transport of calmodulin-sensitive adenylate cyclase-hemolysin (cyclolysin).</text>
</comment>
<keyword evidence="6 7" id="KW-0998">Cell outer membrane</keyword>
<evidence type="ECO:0000256" key="1">
    <source>
        <dbReference type="ARBA" id="ARBA00007613"/>
    </source>
</evidence>
<dbReference type="Proteomes" id="UP000501891">
    <property type="component" value="Chromosome"/>
</dbReference>
<sequence>MDAMSLKPTLRRMVRATLPLAALAVGLGLSPARAQSLQDALAQAYTGNPTLEAARAQLRATDELVPQARSGYLPTLNAEADISRSWVDQKGGDTAVVARTSKSVGLTASQPIYRGGRTGAGVNRAENVVQAQRASLLSTEQSVLLDAATAYFDVVQNQAVLDLNVNNEQVLRRQLEASNDRFRVGEITRTDVSQSEARLAGATSSRIQAEGLLNASRATFARLVGIVPQKLSQPAPTFTLPSTMDETIALAEANNPAVVAAKYSEKASDAAVDVVTGELLPTVSLNAQAGRDWGSSSAGAGRRDVPVDSAAITARVTIPLYEAGNTTSRVREAKQTARQRRIEVDEAARQSRENAIRAWEGLVTARATIKSRQAQVRSSEIALEGVRQEATVGSRTVLDVLDQEQELLDARVNLVRAQRDELVAAFQVLAATGQLTASRLGLPVQAYDYEAYYKESRNKLWGVSID</sequence>
<evidence type="ECO:0000256" key="5">
    <source>
        <dbReference type="ARBA" id="ARBA00023136"/>
    </source>
</evidence>
<evidence type="ECO:0000313" key="9">
    <source>
        <dbReference type="EMBL" id="QJE72907.1"/>
    </source>
</evidence>
<comment type="subcellular location">
    <subcellularLocation>
        <location evidence="7">Cell outer membrane</location>
        <topology evidence="7">Peripheral membrane protein</topology>
    </subcellularLocation>
</comment>
<keyword evidence="7" id="KW-0204">Cytolysis</keyword>
<gene>
    <name evidence="9" type="ORF">HHL28_07200</name>
</gene>
<organism evidence="9 10">
    <name type="scientific">Aerophototrophica crusticola</name>
    <dbReference type="NCBI Taxonomy" id="1709002"/>
    <lineage>
        <taxon>Bacteria</taxon>
        <taxon>Pseudomonadati</taxon>
        <taxon>Pseudomonadota</taxon>
        <taxon>Alphaproteobacteria</taxon>
        <taxon>Rhodospirillales</taxon>
        <taxon>Rhodospirillaceae</taxon>
        <taxon>Aerophototrophica</taxon>
    </lineage>
</organism>
<dbReference type="NCBIfam" id="TIGR01844">
    <property type="entry name" value="type_I_sec_TolC"/>
    <property type="match status" value="1"/>
</dbReference>
<keyword evidence="10" id="KW-1185">Reference proteome</keyword>
<reference evidence="9" key="1">
    <citation type="submission" date="2020-04" db="EMBL/GenBank/DDBJ databases">
        <title>A desert anoxygenic phototrophic bacterium fixes CO2 using RubisCO under aerobic conditions.</title>
        <authorList>
            <person name="Tang K."/>
        </authorList>
    </citation>
    <scope>NUCLEOTIDE SEQUENCE [LARGE SCALE GENOMIC DNA]</scope>
    <source>
        <strain evidence="9">MIMtkB3</strain>
    </source>
</reference>
<dbReference type="KEGG" id="acru:HHL28_07200"/>
<dbReference type="GO" id="GO:1990281">
    <property type="term" value="C:efflux pump complex"/>
    <property type="evidence" value="ECO:0007669"/>
    <property type="project" value="TreeGrafter"/>
</dbReference>
<keyword evidence="3" id="KW-1134">Transmembrane beta strand</keyword>
<dbReference type="PANTHER" id="PTHR30026">
    <property type="entry name" value="OUTER MEMBRANE PROTEIN TOLC"/>
    <property type="match status" value="1"/>
</dbReference>
<evidence type="ECO:0000256" key="2">
    <source>
        <dbReference type="ARBA" id="ARBA00022448"/>
    </source>
</evidence>
<dbReference type="Pfam" id="PF02321">
    <property type="entry name" value="OEP"/>
    <property type="match status" value="2"/>
</dbReference>
<dbReference type="PANTHER" id="PTHR30026:SF22">
    <property type="entry name" value="OUTER MEMBRANE EFFLUX PROTEIN"/>
    <property type="match status" value="1"/>
</dbReference>
<dbReference type="GO" id="GO:0015288">
    <property type="term" value="F:porin activity"/>
    <property type="evidence" value="ECO:0007669"/>
    <property type="project" value="TreeGrafter"/>
</dbReference>
<dbReference type="GO" id="GO:0009279">
    <property type="term" value="C:cell outer membrane"/>
    <property type="evidence" value="ECO:0007669"/>
    <property type="project" value="UniProtKB-SubCell"/>
</dbReference>
<evidence type="ECO:0000256" key="6">
    <source>
        <dbReference type="ARBA" id="ARBA00023237"/>
    </source>
</evidence>
<evidence type="ECO:0000256" key="7">
    <source>
        <dbReference type="PIRNR" id="PIRNR001892"/>
    </source>
</evidence>
<evidence type="ECO:0000256" key="4">
    <source>
        <dbReference type="ARBA" id="ARBA00022692"/>
    </source>
</evidence>
<dbReference type="InterPro" id="IPR003423">
    <property type="entry name" value="OMP_efflux"/>
</dbReference>
<keyword evidence="2 7" id="KW-0813">Transport</keyword>
<keyword evidence="8" id="KW-0732">Signal</keyword>
<keyword evidence="4" id="KW-0812">Transmembrane</keyword>
<keyword evidence="5 7" id="KW-0472">Membrane</keyword>
<dbReference type="PIRSF" id="PIRSF001892">
    <property type="entry name" value="CyaE"/>
    <property type="match status" value="1"/>
</dbReference>
<dbReference type="AlphaFoldDB" id="A0A858R681"/>
<dbReference type="InterPro" id="IPR028351">
    <property type="entry name" value="CyaE"/>
</dbReference>
<feature type="signal peptide" evidence="8">
    <location>
        <begin position="1"/>
        <end position="34"/>
    </location>
</feature>
<evidence type="ECO:0000256" key="3">
    <source>
        <dbReference type="ARBA" id="ARBA00022452"/>
    </source>
</evidence>
<proteinExistence type="inferred from homology"/>
<comment type="similarity">
    <text evidence="1 7">Belongs to the outer membrane factor (OMF) (TC 1.B.17) family.</text>
</comment>
<dbReference type="GO" id="GO:0015562">
    <property type="term" value="F:efflux transmembrane transporter activity"/>
    <property type="evidence" value="ECO:0007669"/>
    <property type="project" value="InterPro"/>
</dbReference>
<accession>A0A858R681</accession>
<evidence type="ECO:0000256" key="8">
    <source>
        <dbReference type="SAM" id="SignalP"/>
    </source>
</evidence>
<dbReference type="Gene3D" id="1.20.1600.10">
    <property type="entry name" value="Outer membrane efflux proteins (OEP)"/>
    <property type="match status" value="1"/>
</dbReference>
<dbReference type="InterPro" id="IPR051906">
    <property type="entry name" value="TolC-like"/>
</dbReference>
<feature type="chain" id="PRO_5032526168" description="Protein CyaE" evidence="8">
    <location>
        <begin position="35"/>
        <end position="466"/>
    </location>
</feature>